<feature type="signal peptide" evidence="1">
    <location>
        <begin position="1"/>
        <end position="23"/>
    </location>
</feature>
<dbReference type="EMBL" id="JACYFT010000001">
    <property type="protein sequence ID" value="MBD8050162.1"/>
    <property type="molecule type" value="Genomic_DNA"/>
</dbReference>
<keyword evidence="3" id="KW-1185">Reference proteome</keyword>
<dbReference type="Pfam" id="PF07813">
    <property type="entry name" value="LTXXQ"/>
    <property type="match status" value="1"/>
</dbReference>
<proteinExistence type="predicted"/>
<organism evidence="2 3">
    <name type="scientific">Limnohabitans radicicola</name>
    <dbReference type="NCBI Taxonomy" id="2771427"/>
    <lineage>
        <taxon>Bacteria</taxon>
        <taxon>Pseudomonadati</taxon>
        <taxon>Pseudomonadota</taxon>
        <taxon>Betaproteobacteria</taxon>
        <taxon>Burkholderiales</taxon>
        <taxon>Comamonadaceae</taxon>
        <taxon>Limnohabitans</taxon>
    </lineage>
</organism>
<dbReference type="InterPro" id="IPR012899">
    <property type="entry name" value="LTXXQ"/>
</dbReference>
<dbReference type="Proteomes" id="UP000647424">
    <property type="component" value="Unassembled WGS sequence"/>
</dbReference>
<gene>
    <name evidence="2" type="ORF">IC609_06375</name>
</gene>
<sequence length="160" mass="18248">MKITHRLLITTSLLATLTGTAWAQPAPMADGQSPARMEKMRERMAERHNKHLNELKGKLQLQASQDGAWTAFAQAMQAPAKPLQRPDRAALEKLTTPERIDQMMAFKAQRDEHMRQRAEATKAFYAALNADQKKTFDAETARFMKHRMDQGMHQGHPMRP</sequence>
<dbReference type="AlphaFoldDB" id="A0A927FGI7"/>
<dbReference type="RefSeq" id="WP_191818577.1">
    <property type="nucleotide sequence ID" value="NZ_JACYFT010000001.1"/>
</dbReference>
<feature type="chain" id="PRO_5037057835" evidence="1">
    <location>
        <begin position="24"/>
        <end position="160"/>
    </location>
</feature>
<comment type="caution">
    <text evidence="2">The sequence shown here is derived from an EMBL/GenBank/DDBJ whole genome shotgun (WGS) entry which is preliminary data.</text>
</comment>
<evidence type="ECO:0000313" key="3">
    <source>
        <dbReference type="Proteomes" id="UP000647424"/>
    </source>
</evidence>
<evidence type="ECO:0000313" key="2">
    <source>
        <dbReference type="EMBL" id="MBD8050162.1"/>
    </source>
</evidence>
<reference evidence="2" key="1">
    <citation type="submission" date="2020-09" db="EMBL/GenBank/DDBJ databases">
        <title>Genome seq and assembly of Limnohabitants sp.</title>
        <authorList>
            <person name="Chhetri G."/>
        </authorList>
    </citation>
    <scope>NUCLEOTIDE SEQUENCE</scope>
    <source>
        <strain evidence="2">JUR4</strain>
    </source>
</reference>
<accession>A0A927FGI7</accession>
<evidence type="ECO:0000256" key="1">
    <source>
        <dbReference type="SAM" id="SignalP"/>
    </source>
</evidence>
<dbReference type="GO" id="GO:0042597">
    <property type="term" value="C:periplasmic space"/>
    <property type="evidence" value="ECO:0007669"/>
    <property type="project" value="InterPro"/>
</dbReference>
<keyword evidence="1" id="KW-0732">Signal</keyword>
<name>A0A927FGI7_9BURK</name>
<protein>
    <submittedName>
        <fullName evidence="2">Spy/CpxP family protein refolding chaperone</fullName>
    </submittedName>
</protein>